<comment type="pathway">
    <text evidence="2">Amino-acid biosynthesis; L-isoleucine biosynthesis; L-isoleucine from 2-oxobutanoate: step 4/4.</text>
</comment>
<evidence type="ECO:0000256" key="9">
    <source>
        <dbReference type="ARBA" id="ARBA00048212"/>
    </source>
</evidence>
<dbReference type="RefSeq" id="WP_158978864.1">
    <property type="nucleotide sequence ID" value="NZ_WSFO01000004.1"/>
</dbReference>
<dbReference type="EC" id="2.6.1.42" evidence="6"/>
<evidence type="ECO:0000313" key="12">
    <source>
        <dbReference type="EMBL" id="KAE9630521.1"/>
    </source>
</evidence>
<evidence type="ECO:0000256" key="4">
    <source>
        <dbReference type="ARBA" id="ARBA00005072"/>
    </source>
</evidence>
<dbReference type="Proteomes" id="UP000441586">
    <property type="component" value="Unassembled WGS sequence"/>
</dbReference>
<dbReference type="Gene3D" id="3.20.10.10">
    <property type="entry name" value="D-amino Acid Aminotransferase, subunit A, domain 2"/>
    <property type="match status" value="1"/>
</dbReference>
<dbReference type="InterPro" id="IPR001544">
    <property type="entry name" value="Aminotrans_IV"/>
</dbReference>
<evidence type="ECO:0000313" key="13">
    <source>
        <dbReference type="Proteomes" id="UP000441586"/>
    </source>
</evidence>
<keyword evidence="8" id="KW-0028">Amino-acid biosynthesis</keyword>
<gene>
    <name evidence="12" type="ORF">GP644_08970</name>
</gene>
<dbReference type="InterPro" id="IPR036038">
    <property type="entry name" value="Aminotransferase-like"/>
</dbReference>
<comment type="catalytic activity">
    <reaction evidence="11">
        <text>L-leucine + 2-oxoglutarate = 4-methyl-2-oxopentanoate + L-glutamate</text>
        <dbReference type="Rhea" id="RHEA:18321"/>
        <dbReference type="ChEBI" id="CHEBI:16810"/>
        <dbReference type="ChEBI" id="CHEBI:17865"/>
        <dbReference type="ChEBI" id="CHEBI:29985"/>
        <dbReference type="ChEBI" id="CHEBI:57427"/>
        <dbReference type="EC" id="2.6.1.42"/>
    </reaction>
</comment>
<comment type="catalytic activity">
    <reaction evidence="9">
        <text>L-valine + 2-oxoglutarate = 3-methyl-2-oxobutanoate + L-glutamate</text>
        <dbReference type="Rhea" id="RHEA:24813"/>
        <dbReference type="ChEBI" id="CHEBI:11851"/>
        <dbReference type="ChEBI" id="CHEBI:16810"/>
        <dbReference type="ChEBI" id="CHEBI:29985"/>
        <dbReference type="ChEBI" id="CHEBI:57762"/>
        <dbReference type="EC" id="2.6.1.42"/>
    </reaction>
</comment>
<evidence type="ECO:0000256" key="8">
    <source>
        <dbReference type="ARBA" id="ARBA00023304"/>
    </source>
</evidence>
<dbReference type="Pfam" id="PF01063">
    <property type="entry name" value="Aminotran_4"/>
    <property type="match status" value="1"/>
</dbReference>
<evidence type="ECO:0000256" key="1">
    <source>
        <dbReference type="ARBA" id="ARBA00003109"/>
    </source>
</evidence>
<evidence type="ECO:0000256" key="7">
    <source>
        <dbReference type="ARBA" id="ARBA00014472"/>
    </source>
</evidence>
<comment type="function">
    <text evidence="1">Acts on leucine, isoleucine and valine.</text>
</comment>
<comment type="pathway">
    <text evidence="3">Amino-acid biosynthesis; L-valine biosynthesis; L-valine from pyruvate: step 4/4.</text>
</comment>
<evidence type="ECO:0000256" key="10">
    <source>
        <dbReference type="ARBA" id="ARBA00048798"/>
    </source>
</evidence>
<dbReference type="InterPro" id="IPR050571">
    <property type="entry name" value="Class-IV_PLP-Dep_Aminotrnsfr"/>
</dbReference>
<comment type="similarity">
    <text evidence="5">Belongs to the class-IV pyridoxal-phosphate-dependent aminotransferase family.</text>
</comment>
<comment type="caution">
    <text evidence="12">The sequence shown here is derived from an EMBL/GenBank/DDBJ whole genome shotgun (WGS) entry which is preliminary data.</text>
</comment>
<dbReference type="Gene3D" id="3.30.470.10">
    <property type="match status" value="1"/>
</dbReference>
<evidence type="ECO:0000256" key="11">
    <source>
        <dbReference type="ARBA" id="ARBA00049229"/>
    </source>
</evidence>
<name>A0A6A4RHD5_9RHOB</name>
<comment type="pathway">
    <text evidence="4">Amino-acid biosynthesis; L-leucine biosynthesis; L-leucine from 3-methyl-2-oxobutanoate: step 4/4.</text>
</comment>
<reference evidence="12 13" key="1">
    <citation type="submission" date="2019-12" db="EMBL/GenBank/DDBJ databases">
        <authorList>
            <person name="Zhang Y.-J."/>
        </authorList>
    </citation>
    <scope>NUCLEOTIDE SEQUENCE [LARGE SCALE GENOMIC DNA]</scope>
    <source>
        <strain evidence="12 13">H18S-6</strain>
    </source>
</reference>
<dbReference type="NCBIfam" id="NF005729">
    <property type="entry name" value="PRK07546.1-3"/>
    <property type="match status" value="1"/>
</dbReference>
<comment type="catalytic activity">
    <reaction evidence="10">
        <text>L-isoleucine + 2-oxoglutarate = (S)-3-methyl-2-oxopentanoate + L-glutamate</text>
        <dbReference type="Rhea" id="RHEA:24801"/>
        <dbReference type="ChEBI" id="CHEBI:16810"/>
        <dbReference type="ChEBI" id="CHEBI:29985"/>
        <dbReference type="ChEBI" id="CHEBI:35146"/>
        <dbReference type="ChEBI" id="CHEBI:58045"/>
        <dbReference type="EC" id="2.6.1.42"/>
    </reaction>
</comment>
<organism evidence="12 13">
    <name type="scientific">Parasedimentitalea maritima</name>
    <dbReference type="NCBI Taxonomy" id="2578117"/>
    <lineage>
        <taxon>Bacteria</taxon>
        <taxon>Pseudomonadati</taxon>
        <taxon>Pseudomonadota</taxon>
        <taxon>Alphaproteobacteria</taxon>
        <taxon>Rhodobacterales</taxon>
        <taxon>Paracoccaceae</taxon>
        <taxon>Parasedimentitalea</taxon>
    </lineage>
</organism>
<dbReference type="InterPro" id="IPR043131">
    <property type="entry name" value="BCAT-like_N"/>
</dbReference>
<dbReference type="GO" id="GO:0009082">
    <property type="term" value="P:branched-chain amino acid biosynthetic process"/>
    <property type="evidence" value="ECO:0007669"/>
    <property type="project" value="UniProtKB-KW"/>
</dbReference>
<dbReference type="AlphaFoldDB" id="A0A6A4RHD5"/>
<dbReference type="PANTHER" id="PTHR42743:SF11">
    <property type="entry name" value="AMINODEOXYCHORISMATE LYASE"/>
    <property type="match status" value="1"/>
</dbReference>
<evidence type="ECO:0000256" key="3">
    <source>
        <dbReference type="ARBA" id="ARBA00004931"/>
    </source>
</evidence>
<dbReference type="GO" id="GO:0016829">
    <property type="term" value="F:lyase activity"/>
    <property type="evidence" value="ECO:0007669"/>
    <property type="project" value="UniProtKB-KW"/>
</dbReference>
<dbReference type="InterPro" id="IPR043132">
    <property type="entry name" value="BCAT-like_C"/>
</dbReference>
<dbReference type="PANTHER" id="PTHR42743">
    <property type="entry name" value="AMINO-ACID AMINOTRANSFERASE"/>
    <property type="match status" value="1"/>
</dbReference>
<keyword evidence="12" id="KW-0456">Lyase</keyword>
<dbReference type="EMBL" id="WSFO01000004">
    <property type="protein sequence ID" value="KAE9630521.1"/>
    <property type="molecule type" value="Genomic_DNA"/>
</dbReference>
<evidence type="ECO:0000256" key="2">
    <source>
        <dbReference type="ARBA" id="ARBA00004824"/>
    </source>
</evidence>
<evidence type="ECO:0000256" key="6">
    <source>
        <dbReference type="ARBA" id="ARBA00013053"/>
    </source>
</evidence>
<proteinExistence type="inferred from homology"/>
<keyword evidence="8" id="KW-0100">Branched-chain amino acid biosynthesis</keyword>
<protein>
    <recommendedName>
        <fullName evidence="7">Probable branched-chain-amino-acid aminotransferase</fullName>
        <ecNumber evidence="6">2.6.1.42</ecNumber>
    </recommendedName>
</protein>
<dbReference type="GO" id="GO:0004084">
    <property type="term" value="F:branched-chain-amino-acid transaminase activity"/>
    <property type="evidence" value="ECO:0007669"/>
    <property type="project" value="UniProtKB-EC"/>
</dbReference>
<accession>A0A6A4RHD5</accession>
<dbReference type="SUPFAM" id="SSF56752">
    <property type="entry name" value="D-aminoacid aminotransferase-like PLP-dependent enzymes"/>
    <property type="match status" value="1"/>
</dbReference>
<evidence type="ECO:0000256" key="5">
    <source>
        <dbReference type="ARBA" id="ARBA00009320"/>
    </source>
</evidence>
<sequence length="223" mass="24540">MEDQICPTSDQDFRLIETFGFVPGQRVARASLHVQRLQASAAALGFEIDLDAVLQRLNGLSANVPLRCRLTLGRAGDLDLETAPMPAPMDLMRFVIAQERLDSETALLRHKTTLRDQFNRARAALPKGLDEAVFLNERDEVCEGTITNVLIVTPDGDHLTPPLSSGCLPGVYRQNQLELGLLREAVLTLSDLKGARRIELVNALRGATQAIWAPECSHFAQFA</sequence>